<organism evidence="1 2">
    <name type="scientific">Streptococcus thermophilus M17PTZA496</name>
    <dbReference type="NCBI Taxonomy" id="1433289"/>
    <lineage>
        <taxon>Bacteria</taxon>
        <taxon>Bacillati</taxon>
        <taxon>Bacillota</taxon>
        <taxon>Bacilli</taxon>
        <taxon>Lactobacillales</taxon>
        <taxon>Streptococcaceae</taxon>
        <taxon>Streptococcus</taxon>
    </lineage>
</organism>
<gene>
    <name evidence="1" type="ORF">X841_07350</name>
</gene>
<dbReference type="HOGENOM" id="CLU_2620684_0_0_9"/>
<name>A0A0E2Q1Z9_STRTR</name>
<comment type="caution">
    <text evidence="1">The sequence shown here is derived from an EMBL/GenBank/DDBJ whole genome shotgun (WGS) entry which is preliminary data.</text>
</comment>
<dbReference type="PATRIC" id="fig|1433289.7.peg.1514"/>
<sequence length="78" mass="8879">MEIDRDWGSWTGSLLKGSLANSLMKTADESRSGKPDKKRMVPRVNAPGWSFGVCFFVCDSKLSYQKGISWIYKHNYKS</sequence>
<proteinExistence type="predicted"/>
<evidence type="ECO:0000313" key="1">
    <source>
        <dbReference type="EMBL" id="ETW88983.1"/>
    </source>
</evidence>
<reference evidence="2" key="1">
    <citation type="submission" date="2013-12" db="EMBL/GenBank/DDBJ databases">
        <title>Genome sequences of Streptococcus thermophilus strains MTH17CL396 and M17PTZA496 isolated from Fontina cheese in Valle d'Aosta region (Italy).</title>
        <authorList>
            <person name="Treu L."/>
            <person name="Giacomini A."/>
            <person name="Corich V."/>
            <person name="Vendramin V."/>
            <person name="Bovo B."/>
        </authorList>
    </citation>
    <scope>NUCLEOTIDE SEQUENCE [LARGE SCALE GENOMIC DNA]</scope>
    <source>
        <strain evidence="2">M17PTZA496</strain>
    </source>
</reference>
<accession>A0A0E2Q1Z9</accession>
<protein>
    <submittedName>
        <fullName evidence="1">Uncharacterized protein</fullName>
    </submittedName>
</protein>
<dbReference type="AlphaFoldDB" id="A0A0E2Q1Z9"/>
<evidence type="ECO:0000313" key="2">
    <source>
        <dbReference type="Proteomes" id="UP000024559"/>
    </source>
</evidence>
<dbReference type="EMBL" id="AZJT01000056">
    <property type="protein sequence ID" value="ETW88983.1"/>
    <property type="molecule type" value="Genomic_DNA"/>
</dbReference>
<dbReference type="Proteomes" id="UP000024559">
    <property type="component" value="Chromosome"/>
</dbReference>